<comment type="subunit">
    <text evidence="17">Forms a heterotetramer with UvrB during the search for lesions.</text>
</comment>
<dbReference type="FunFam" id="1.20.1580.10:FF:000002">
    <property type="entry name" value="UvrABC system protein A"/>
    <property type="match status" value="1"/>
</dbReference>
<dbReference type="InterPro" id="IPR004602">
    <property type="entry name" value="UvrA"/>
</dbReference>
<evidence type="ECO:0000256" key="8">
    <source>
        <dbReference type="ARBA" id="ARBA00022771"/>
    </source>
</evidence>
<dbReference type="GO" id="GO:0009380">
    <property type="term" value="C:excinuclease repair complex"/>
    <property type="evidence" value="ECO:0007669"/>
    <property type="project" value="InterPro"/>
</dbReference>
<evidence type="ECO:0000256" key="6">
    <source>
        <dbReference type="ARBA" id="ARBA00022763"/>
    </source>
</evidence>
<evidence type="ECO:0000313" key="20">
    <source>
        <dbReference type="Proteomes" id="UP000297693"/>
    </source>
</evidence>
<dbReference type="PANTHER" id="PTHR43152">
    <property type="entry name" value="UVRABC SYSTEM PROTEIN A"/>
    <property type="match status" value="1"/>
</dbReference>
<dbReference type="GO" id="GO:0003677">
    <property type="term" value="F:DNA binding"/>
    <property type="evidence" value="ECO:0007669"/>
    <property type="project" value="UniProtKB-UniRule"/>
</dbReference>
<name>A0A4R9KFF7_9LEPT</name>
<dbReference type="GO" id="GO:0016887">
    <property type="term" value="F:ATP hydrolysis activity"/>
    <property type="evidence" value="ECO:0007669"/>
    <property type="project" value="InterPro"/>
</dbReference>
<dbReference type="InterPro" id="IPR003439">
    <property type="entry name" value="ABC_transporter-like_ATP-bd"/>
</dbReference>
<dbReference type="Proteomes" id="UP000297693">
    <property type="component" value="Unassembled WGS sequence"/>
</dbReference>
<evidence type="ECO:0000256" key="13">
    <source>
        <dbReference type="ARBA" id="ARBA00023204"/>
    </source>
</evidence>
<comment type="subcellular location">
    <subcellularLocation>
        <location evidence="1 17">Cytoplasm</location>
    </subcellularLocation>
</comment>
<keyword evidence="11 17" id="KW-0267">Excision nuclease</keyword>
<evidence type="ECO:0000256" key="17">
    <source>
        <dbReference type="HAMAP-Rule" id="MF_00205"/>
    </source>
</evidence>
<dbReference type="RefSeq" id="WP_135621305.1">
    <property type="nucleotide sequence ID" value="NZ_RQGD01000001.1"/>
</dbReference>
<keyword evidence="13 17" id="KW-0234">DNA repair</keyword>
<dbReference type="Gene3D" id="3.40.50.300">
    <property type="entry name" value="P-loop containing nucleotide triphosphate hydrolases"/>
    <property type="match status" value="2"/>
</dbReference>
<dbReference type="EMBL" id="RQGD01000001">
    <property type="protein sequence ID" value="TGL63993.1"/>
    <property type="molecule type" value="Genomic_DNA"/>
</dbReference>
<dbReference type="InterPro" id="IPR041552">
    <property type="entry name" value="UvrA_DNA-bd"/>
</dbReference>
<evidence type="ECO:0000256" key="2">
    <source>
        <dbReference type="ARBA" id="ARBA00022490"/>
    </source>
</evidence>
<keyword evidence="3 17" id="KW-0479">Metal-binding</keyword>
<keyword evidence="7 17" id="KW-0228">DNA excision</keyword>
<feature type="binding site" evidence="17">
    <location>
        <begin position="32"/>
        <end position="39"/>
    </location>
    <ligand>
        <name>ATP</name>
        <dbReference type="ChEBI" id="CHEBI:30616"/>
    </ligand>
</feature>
<keyword evidence="4 17" id="KW-0677">Repeat</keyword>
<dbReference type="Gene3D" id="1.10.8.280">
    <property type="entry name" value="ABC transporter ATPase domain-like"/>
    <property type="match status" value="1"/>
</dbReference>
<dbReference type="FunFam" id="3.40.50.300:FF:000028">
    <property type="entry name" value="UvrABC system protein A"/>
    <property type="match status" value="1"/>
</dbReference>
<evidence type="ECO:0000256" key="12">
    <source>
        <dbReference type="ARBA" id="ARBA00023125"/>
    </source>
</evidence>
<dbReference type="InterPro" id="IPR041102">
    <property type="entry name" value="UvrA_inter"/>
</dbReference>
<keyword evidence="17" id="KW-0742">SOS response</keyword>
<gene>
    <name evidence="17 19" type="primary">uvrA</name>
    <name evidence="19" type="ORF">EHQ58_00100</name>
</gene>
<dbReference type="InterPro" id="IPR027417">
    <property type="entry name" value="P-loop_NTPase"/>
</dbReference>
<evidence type="ECO:0000256" key="7">
    <source>
        <dbReference type="ARBA" id="ARBA00022769"/>
    </source>
</evidence>
<comment type="function">
    <text evidence="17">The UvrABC repair system catalyzes the recognition and processing of DNA lesions. UvrA is an ATPase and a DNA-binding protein. A damage recognition complex composed of 2 UvrA and 2 UvrB subunits scans DNA for abnormalities. When the presence of a lesion has been verified by UvrB, the UvrA molecules dissociate.</text>
</comment>
<keyword evidence="6 17" id="KW-0227">DNA damage</keyword>
<keyword evidence="10 17" id="KW-0067">ATP-binding</keyword>
<keyword evidence="5 17" id="KW-0547">Nucleotide-binding</keyword>
<dbReference type="NCBIfam" id="NF001503">
    <property type="entry name" value="PRK00349.1"/>
    <property type="match status" value="1"/>
</dbReference>
<dbReference type="GO" id="GO:0008270">
    <property type="term" value="F:zinc ion binding"/>
    <property type="evidence" value="ECO:0007669"/>
    <property type="project" value="UniProtKB-UniRule"/>
</dbReference>
<protein>
    <recommendedName>
        <fullName evidence="15 17">UvrABC system protein A</fullName>
        <shortName evidence="17">UvrA protein</shortName>
    </recommendedName>
    <alternativeName>
        <fullName evidence="16 17">Excinuclease ABC subunit A</fullName>
    </alternativeName>
</protein>
<evidence type="ECO:0000256" key="5">
    <source>
        <dbReference type="ARBA" id="ARBA00022741"/>
    </source>
</evidence>
<dbReference type="GO" id="GO:0005737">
    <property type="term" value="C:cytoplasm"/>
    <property type="evidence" value="ECO:0007669"/>
    <property type="project" value="UniProtKB-SubCell"/>
</dbReference>
<dbReference type="GO" id="GO:0005524">
    <property type="term" value="F:ATP binding"/>
    <property type="evidence" value="ECO:0007669"/>
    <property type="project" value="UniProtKB-UniRule"/>
</dbReference>
<keyword evidence="9 17" id="KW-0862">Zinc</keyword>
<dbReference type="InterPro" id="IPR013815">
    <property type="entry name" value="ATP_grasp_subdomain_1"/>
</dbReference>
<reference evidence="19" key="1">
    <citation type="journal article" date="2019" name="PLoS Negl. Trop. Dis.">
        <title>Revisiting the worldwide diversity of Leptospira species in the environment.</title>
        <authorList>
            <person name="Vincent A.T."/>
            <person name="Schiettekatte O."/>
            <person name="Bourhy P."/>
            <person name="Veyrier F.J."/>
            <person name="Picardeau M."/>
        </authorList>
    </citation>
    <scope>NUCLEOTIDE SEQUENCE [LARGE SCALE GENOMIC DNA]</scope>
    <source>
        <strain evidence="19">201702476</strain>
    </source>
</reference>
<feature type="domain" description="ABC transporter" evidence="18">
    <location>
        <begin position="607"/>
        <end position="935"/>
    </location>
</feature>
<dbReference type="CDD" id="cd03270">
    <property type="entry name" value="ABC_UvrA_I"/>
    <property type="match status" value="1"/>
</dbReference>
<organism evidence="19 20">
    <name type="scientific">Leptospira ognonensis</name>
    <dbReference type="NCBI Taxonomy" id="2484945"/>
    <lineage>
        <taxon>Bacteria</taxon>
        <taxon>Pseudomonadati</taxon>
        <taxon>Spirochaetota</taxon>
        <taxon>Spirochaetia</taxon>
        <taxon>Leptospirales</taxon>
        <taxon>Leptospiraceae</taxon>
        <taxon>Leptospira</taxon>
    </lineage>
</organism>
<dbReference type="Gene3D" id="3.30.1490.20">
    <property type="entry name" value="ATP-grasp fold, A domain"/>
    <property type="match status" value="1"/>
</dbReference>
<evidence type="ECO:0000256" key="3">
    <source>
        <dbReference type="ARBA" id="ARBA00022723"/>
    </source>
</evidence>
<dbReference type="Pfam" id="PF17755">
    <property type="entry name" value="UvrA_DNA-bind"/>
    <property type="match status" value="1"/>
</dbReference>
<evidence type="ECO:0000256" key="4">
    <source>
        <dbReference type="ARBA" id="ARBA00022737"/>
    </source>
</evidence>
<comment type="caution">
    <text evidence="19">The sequence shown here is derived from an EMBL/GenBank/DDBJ whole genome shotgun (WGS) entry which is preliminary data.</text>
</comment>
<keyword evidence="2 17" id="KW-0963">Cytoplasm</keyword>
<accession>A0A4R9KFF7</accession>
<keyword evidence="20" id="KW-1185">Reference proteome</keyword>
<dbReference type="PROSITE" id="PS00211">
    <property type="entry name" value="ABC_TRANSPORTER_1"/>
    <property type="match status" value="2"/>
</dbReference>
<dbReference type="Pfam" id="PF00005">
    <property type="entry name" value="ABC_tran"/>
    <property type="match status" value="1"/>
</dbReference>
<keyword evidence="12 17" id="KW-0238">DNA-binding</keyword>
<dbReference type="Pfam" id="PF17760">
    <property type="entry name" value="UvrA_inter"/>
    <property type="match status" value="1"/>
</dbReference>
<evidence type="ECO:0000256" key="1">
    <source>
        <dbReference type="ARBA" id="ARBA00004496"/>
    </source>
</evidence>
<comment type="caution">
    <text evidence="17">Lacks conserved residue(s) required for the propagation of feature annotation.</text>
</comment>
<sequence>MESFIRIRGAREHNLKNINIDIPRDKLVVITGLSGSGKSSLAFDTIYAEGQRRYVESLSSYARQFLGQMEKPEVDLIEGLSPAISIEQKTTHRNPRSTVGTVTEIYDYLRLLYARVGKPHCPKCGTAITSLSVDQITDRIHLFPEGTKLQILAPVIQGKKGEHKEVLERYKKEGFNRVRVNGEIYSLEDEIPLKKNFKANIDIVVDRIVMKSGIQSRLADSVETALKTGEGILIVEDGEKDHLYSQKLSCPKCDNVSIPELTPRLFSFNSPFGACENCDGLGAILEFDENLFVSDEESSLADGCIEAWGGAKSNSYWYMATVTAISKKLKFNLNTPWKDLPRKIKDVILHGDESIQIDYDFRGANSHYEFSKNFEGVIPNLKRRYKETKSDSMRQWYETFMTNHDCDVCKGKRLRPEALAVKVNQIGIDEYTGYSISKALDFTKSSKWTGADEIISKPILKEILQRLNFLNDVGVGYLNLSRSAGTLSGGEMQRIRLATQIGSRLMGVLYILDEPSIGLHQRDNSKLVTTLKGLRNLGNTVLVVEHDKETMEEADYIIDMGPGAGVHGGEIVAFGTPTEIKKNPKSVTGKYLSGAKRIFMPETRRAGNGKNLQIIGATHNNLKNVDVTLPLGTMTVITGVSGSGKSTLINEILYKELANSIQGSKLIPGKHKKILGKEHLDKVINIDQSAIGRTPRSNPATYTGLFTFVRDLFSGLEDAKVRGYGPGRFSFNVAGGRCEKCEGDGILKIEMHFLPDIYVECEVCKGKRYNRETLEVKYKGKNISDVLAMTVEEAVVFFEMIPSLKRKLETLMDVGLGYIKLGQAATTFSGGEAQRIKLSTELSKRPTGKTLYILDEPTTGLHFDDIEKLLQVLQVLVEKGNSMVIIEHNLDVIKAADYLIDIGPEGGDGGGRVIAKGTPEEVAEVKDSFTGQYLKKILAEEKVLDQKATAKKKKK</sequence>
<comment type="similarity">
    <text evidence="14 17">Belongs to the ABC transporter superfamily. UvrA family.</text>
</comment>
<dbReference type="GO" id="GO:0009432">
    <property type="term" value="P:SOS response"/>
    <property type="evidence" value="ECO:0007669"/>
    <property type="project" value="UniProtKB-UniRule"/>
</dbReference>
<dbReference type="CDD" id="cd03271">
    <property type="entry name" value="ABC_UvrA_II"/>
    <property type="match status" value="1"/>
</dbReference>
<evidence type="ECO:0000256" key="15">
    <source>
        <dbReference type="ARBA" id="ARBA00039316"/>
    </source>
</evidence>
<dbReference type="PROSITE" id="PS50893">
    <property type="entry name" value="ABC_TRANSPORTER_2"/>
    <property type="match status" value="1"/>
</dbReference>
<dbReference type="GO" id="GO:0006289">
    <property type="term" value="P:nucleotide-excision repair"/>
    <property type="evidence" value="ECO:0007669"/>
    <property type="project" value="UniProtKB-UniRule"/>
</dbReference>
<dbReference type="OrthoDB" id="9809851at2"/>
<keyword evidence="8 17" id="KW-0863">Zinc-finger</keyword>
<dbReference type="PANTHER" id="PTHR43152:SF3">
    <property type="entry name" value="UVRABC SYSTEM PROTEIN A"/>
    <property type="match status" value="1"/>
</dbReference>
<proteinExistence type="inferred from homology"/>
<feature type="zinc finger region" description="C4-type" evidence="17">
    <location>
        <begin position="738"/>
        <end position="764"/>
    </location>
</feature>
<evidence type="ECO:0000256" key="14">
    <source>
        <dbReference type="ARBA" id="ARBA00038000"/>
    </source>
</evidence>
<dbReference type="SUPFAM" id="SSF52540">
    <property type="entry name" value="P-loop containing nucleoside triphosphate hydrolases"/>
    <property type="match status" value="3"/>
</dbReference>
<dbReference type="InterPro" id="IPR017871">
    <property type="entry name" value="ABC_transporter-like_CS"/>
</dbReference>
<evidence type="ECO:0000256" key="9">
    <source>
        <dbReference type="ARBA" id="ARBA00022833"/>
    </source>
</evidence>
<dbReference type="GO" id="GO:0009381">
    <property type="term" value="F:excinuclease ABC activity"/>
    <property type="evidence" value="ECO:0007669"/>
    <property type="project" value="UniProtKB-UniRule"/>
</dbReference>
<dbReference type="Gene3D" id="1.20.1580.10">
    <property type="entry name" value="ABC transporter ATPase like domain"/>
    <property type="match status" value="2"/>
</dbReference>
<evidence type="ECO:0000259" key="18">
    <source>
        <dbReference type="PROSITE" id="PS50893"/>
    </source>
</evidence>
<feature type="binding site" evidence="17">
    <location>
        <begin position="639"/>
        <end position="646"/>
    </location>
    <ligand>
        <name>ATP</name>
        <dbReference type="ChEBI" id="CHEBI:30616"/>
    </ligand>
</feature>
<evidence type="ECO:0000256" key="16">
    <source>
        <dbReference type="ARBA" id="ARBA00042156"/>
    </source>
</evidence>
<evidence type="ECO:0000313" key="19">
    <source>
        <dbReference type="EMBL" id="TGL63993.1"/>
    </source>
</evidence>
<evidence type="ECO:0000256" key="10">
    <source>
        <dbReference type="ARBA" id="ARBA00022840"/>
    </source>
</evidence>
<dbReference type="HAMAP" id="MF_00205">
    <property type="entry name" value="UvrA"/>
    <property type="match status" value="1"/>
</dbReference>
<dbReference type="AlphaFoldDB" id="A0A4R9KFF7"/>
<evidence type="ECO:0000256" key="11">
    <source>
        <dbReference type="ARBA" id="ARBA00022881"/>
    </source>
</evidence>
<dbReference type="NCBIfam" id="TIGR00630">
    <property type="entry name" value="uvra"/>
    <property type="match status" value="1"/>
</dbReference>